<gene>
    <name evidence="2" type="ORF">B0J13DRAFT_561590</name>
</gene>
<proteinExistence type="predicted"/>
<dbReference type="Proteomes" id="UP000717696">
    <property type="component" value="Unassembled WGS sequence"/>
</dbReference>
<feature type="compositionally biased region" description="Basic and acidic residues" evidence="1">
    <location>
        <begin position="376"/>
        <end position="392"/>
    </location>
</feature>
<keyword evidence="3" id="KW-1185">Reference proteome</keyword>
<feature type="region of interest" description="Disordered" evidence="1">
    <location>
        <begin position="323"/>
        <end position="573"/>
    </location>
</feature>
<organism evidence="2 3">
    <name type="scientific">Dactylonectria estremocensis</name>
    <dbReference type="NCBI Taxonomy" id="1079267"/>
    <lineage>
        <taxon>Eukaryota</taxon>
        <taxon>Fungi</taxon>
        <taxon>Dikarya</taxon>
        <taxon>Ascomycota</taxon>
        <taxon>Pezizomycotina</taxon>
        <taxon>Sordariomycetes</taxon>
        <taxon>Hypocreomycetidae</taxon>
        <taxon>Hypocreales</taxon>
        <taxon>Nectriaceae</taxon>
        <taxon>Dactylonectria</taxon>
    </lineage>
</organism>
<dbReference type="AlphaFoldDB" id="A0A9P9E9L6"/>
<evidence type="ECO:0000313" key="2">
    <source>
        <dbReference type="EMBL" id="KAH7133124.1"/>
    </source>
</evidence>
<evidence type="ECO:0008006" key="4">
    <source>
        <dbReference type="Google" id="ProtNLM"/>
    </source>
</evidence>
<dbReference type="EMBL" id="JAGMUU010000018">
    <property type="protein sequence ID" value="KAH7133124.1"/>
    <property type="molecule type" value="Genomic_DNA"/>
</dbReference>
<sequence>MRHADQTADVPEPSWEEDTIYCEATCAPDDVLYEGSDDEDYDDSSSRRLRYEAAGQRFLDGNTPLLLTATLKGPFDRTSGWINPWRSKHRTAGATQGTRISPGKLSRPSKRRRNASIAETVQIGPQDSVECHLPSPESLKQAPVVNNHPYLEDDELKMVQSWRTAVQPVAKDHFWAATPKQTESERKRKARGSEWLRKLTSKRRRTGFMDSESISTPIQRRTEIQPGSHVGLNSSFTSVPDPPSSGANSPHFSHHNEGSSARGAEDTDGDELLDSVHLSFSSAPPRLQSPGKRPSPRLLKRMAYETAKELNRPFLGKESLKAAATLSSPVSQRRSTQALPRKSPRYSSSQVVKQSPAPPTSSLTSLDSEDVEGFEPADKGSQRFETQRDESFCFRMPKKITTGSNQEAIDRTDCIDEDTWSGLSSSGDEEIDPLSVTADSIGSNGQTPKLDVSGTPGSGIETNKGLSSDLSSLSSDNFAGFDMDAQSETSTDVVTSSATQATSEPICKSDVRNKQPDDNDASNEQAYEIHPAETEDVATTQDTKEDGSESSGHESDDDKDHSSQASENDKESVLDHKVEPLQPGPIQLLKNSVLRFVPKSSWQRLSSLTETVSPSMPTVNNKPNKSFHNTVSSVALQVPSTPNVDSSGDLQSMNANVLKESICDKDTNAFTLTPGRHASSPKSQAGHLQQDMRQDDTIECDDTMECDAEAVPLSVSQQSPWTDAKLSQFANAPARHVVRSTQQLDTPQRDLSMVASTPAQTHWTDESMNLSAPQDHTPSIDKASPLSALHASTSPLSQMQNHSTPAVLIRATTPEPQFSVKSFASFMSPSPERLPRNSKRVTWQDSGFRLPSTQGILASATKNPWGVDTLHRRVSWAPLPHESTTDGKLLETRGRQMSPPPKTPIADLPISEDAKFHEHFTAVARRTKGLQRLLPTASQRILESPNTQAMANTFLAIDQLRKPDLEEQTDNASSQRESERIEESQEPLDMVEDVIREMGGYLDIWNVDAELDQARKTSSMQMPQLTQSPW</sequence>
<feature type="compositionally biased region" description="Polar residues" evidence="1">
    <location>
        <begin position="437"/>
        <end position="447"/>
    </location>
</feature>
<comment type="caution">
    <text evidence="2">The sequence shown here is derived from an EMBL/GenBank/DDBJ whole genome shotgun (WGS) entry which is preliminary data.</text>
</comment>
<feature type="region of interest" description="Disordered" evidence="1">
    <location>
        <begin position="740"/>
        <end position="762"/>
    </location>
</feature>
<feature type="compositionally biased region" description="Polar residues" evidence="1">
    <location>
        <begin position="486"/>
        <end position="503"/>
    </location>
</feature>
<feature type="region of interest" description="Disordered" evidence="1">
    <location>
        <begin position="176"/>
        <end position="304"/>
    </location>
</feature>
<feature type="compositionally biased region" description="Basic and acidic residues" evidence="1">
    <location>
        <begin position="542"/>
        <end position="573"/>
    </location>
</feature>
<dbReference type="OrthoDB" id="5419922at2759"/>
<reference evidence="2" key="1">
    <citation type="journal article" date="2021" name="Nat. Commun.">
        <title>Genetic determinants of endophytism in the Arabidopsis root mycobiome.</title>
        <authorList>
            <person name="Mesny F."/>
            <person name="Miyauchi S."/>
            <person name="Thiergart T."/>
            <person name="Pickel B."/>
            <person name="Atanasova L."/>
            <person name="Karlsson M."/>
            <person name="Huettel B."/>
            <person name="Barry K.W."/>
            <person name="Haridas S."/>
            <person name="Chen C."/>
            <person name="Bauer D."/>
            <person name="Andreopoulos W."/>
            <person name="Pangilinan J."/>
            <person name="LaButti K."/>
            <person name="Riley R."/>
            <person name="Lipzen A."/>
            <person name="Clum A."/>
            <person name="Drula E."/>
            <person name="Henrissat B."/>
            <person name="Kohler A."/>
            <person name="Grigoriev I.V."/>
            <person name="Martin F.M."/>
            <person name="Hacquard S."/>
        </authorList>
    </citation>
    <scope>NUCLEOTIDE SEQUENCE</scope>
    <source>
        <strain evidence="2">MPI-CAGE-AT-0021</strain>
    </source>
</reference>
<name>A0A9P9E9L6_9HYPO</name>
<feature type="compositionally biased region" description="Polar residues" evidence="1">
    <location>
        <begin position="325"/>
        <end position="338"/>
    </location>
</feature>
<protein>
    <recommendedName>
        <fullName evidence="4">Protamine P1</fullName>
    </recommendedName>
</protein>
<feature type="region of interest" description="Disordered" evidence="1">
    <location>
        <begin position="961"/>
        <end position="989"/>
    </location>
</feature>
<feature type="region of interest" description="Disordered" evidence="1">
    <location>
        <begin position="90"/>
        <end position="113"/>
    </location>
</feature>
<feature type="compositionally biased region" description="Basic and acidic residues" evidence="1">
    <location>
        <begin position="182"/>
        <end position="197"/>
    </location>
</feature>
<evidence type="ECO:0000313" key="3">
    <source>
        <dbReference type="Proteomes" id="UP000717696"/>
    </source>
</evidence>
<accession>A0A9P9E9L6</accession>
<feature type="compositionally biased region" description="Basic and acidic residues" evidence="1">
    <location>
        <begin position="507"/>
        <end position="517"/>
    </location>
</feature>
<feature type="compositionally biased region" description="Low complexity" evidence="1">
    <location>
        <begin position="466"/>
        <end position="476"/>
    </location>
</feature>
<evidence type="ECO:0000256" key="1">
    <source>
        <dbReference type="SAM" id="MobiDB-lite"/>
    </source>
</evidence>